<reference evidence="13" key="1">
    <citation type="submission" date="2023-03" db="EMBL/GenBank/DDBJ databases">
        <title>Massive genome expansion in bonnet fungi (Mycena s.s.) driven by repeated elements and novel gene families across ecological guilds.</title>
        <authorList>
            <consortium name="Lawrence Berkeley National Laboratory"/>
            <person name="Harder C.B."/>
            <person name="Miyauchi S."/>
            <person name="Viragh M."/>
            <person name="Kuo A."/>
            <person name="Thoen E."/>
            <person name="Andreopoulos B."/>
            <person name="Lu D."/>
            <person name="Skrede I."/>
            <person name="Drula E."/>
            <person name="Henrissat B."/>
            <person name="Morin E."/>
            <person name="Kohler A."/>
            <person name="Barry K."/>
            <person name="LaButti K."/>
            <person name="Morin E."/>
            <person name="Salamov A."/>
            <person name="Lipzen A."/>
            <person name="Mereny Z."/>
            <person name="Hegedus B."/>
            <person name="Baldrian P."/>
            <person name="Stursova M."/>
            <person name="Weitz H."/>
            <person name="Taylor A."/>
            <person name="Grigoriev I.V."/>
            <person name="Nagy L.G."/>
            <person name="Martin F."/>
            <person name="Kauserud H."/>
        </authorList>
    </citation>
    <scope>NUCLEOTIDE SEQUENCE</scope>
    <source>
        <strain evidence="13">9144</strain>
    </source>
</reference>
<dbReference type="InterPro" id="IPR008984">
    <property type="entry name" value="SMAD_FHA_dom_sf"/>
</dbReference>
<evidence type="ECO:0000259" key="12">
    <source>
        <dbReference type="PROSITE" id="PS50011"/>
    </source>
</evidence>
<evidence type="ECO:0000256" key="7">
    <source>
        <dbReference type="ARBA" id="ARBA00047899"/>
    </source>
</evidence>
<dbReference type="GO" id="GO:0044773">
    <property type="term" value="P:mitotic DNA damage checkpoint signaling"/>
    <property type="evidence" value="ECO:0007669"/>
    <property type="project" value="TreeGrafter"/>
</dbReference>
<keyword evidence="14" id="KW-1185">Reference proteome</keyword>
<dbReference type="GO" id="GO:0005634">
    <property type="term" value="C:nucleus"/>
    <property type="evidence" value="ECO:0007669"/>
    <property type="project" value="TreeGrafter"/>
</dbReference>
<proteinExistence type="inferred from homology"/>
<dbReference type="InterPro" id="IPR008271">
    <property type="entry name" value="Ser/Thr_kinase_AS"/>
</dbReference>
<dbReference type="SMART" id="SM00240">
    <property type="entry name" value="FHA"/>
    <property type="match status" value="1"/>
</dbReference>
<dbReference type="PROSITE" id="PS00108">
    <property type="entry name" value="PROTEIN_KINASE_ST"/>
    <property type="match status" value="1"/>
</dbReference>
<dbReference type="SUPFAM" id="SSF49879">
    <property type="entry name" value="SMAD/FHA domain"/>
    <property type="match status" value="1"/>
</dbReference>
<dbReference type="GO" id="GO:0005524">
    <property type="term" value="F:ATP binding"/>
    <property type="evidence" value="ECO:0007669"/>
    <property type="project" value="UniProtKB-UniRule"/>
</dbReference>
<keyword evidence="3 10" id="KW-0723">Serine/threonine-protein kinase</keyword>
<dbReference type="Gene3D" id="1.10.510.10">
    <property type="entry name" value="Transferase(Phosphotransferase) domain 1"/>
    <property type="match status" value="1"/>
</dbReference>
<dbReference type="PANTHER" id="PTHR44167:SF24">
    <property type="entry name" value="SERINE_THREONINE-PROTEIN KINASE CHK2"/>
    <property type="match status" value="1"/>
</dbReference>
<name>A0AAD7E244_9AGAR</name>
<dbReference type="Pfam" id="PF00069">
    <property type="entry name" value="Pkinase"/>
    <property type="match status" value="1"/>
</dbReference>
<dbReference type="Gene3D" id="2.60.200.20">
    <property type="match status" value="1"/>
</dbReference>
<evidence type="ECO:0000259" key="11">
    <source>
        <dbReference type="PROSITE" id="PS50006"/>
    </source>
</evidence>
<comment type="similarity">
    <text evidence="1">Belongs to the protein kinase superfamily. CAMK Ser/Thr protein kinase family. CHEK2 subfamily.</text>
</comment>
<dbReference type="SMART" id="SM00220">
    <property type="entry name" value="S_TKc"/>
    <property type="match status" value="1"/>
</dbReference>
<comment type="caution">
    <text evidence="13">The sequence shown here is derived from an EMBL/GenBank/DDBJ whole genome shotgun (WGS) entry which is preliminary data.</text>
</comment>
<feature type="domain" description="Protein kinase" evidence="12">
    <location>
        <begin position="145"/>
        <end position="362"/>
    </location>
</feature>
<dbReference type="InterPro" id="IPR000253">
    <property type="entry name" value="FHA_dom"/>
</dbReference>
<sequence length="362" mass="39962">MSSDTFQTNAPGIDSHLWGYLLPIATNPKVLRIDFWRFSPIASLGRDPFSNTLILPGPHISGKHASISWNGKSGSQSQIVLQDMSSNGTWVNGRRFHGETCVLGDGAEIGFGAPLAVDDEEGLYDYRYIFRDVSELGPAAIDDLYTPGEVLGGGAFGQVRLAFERGSNKVVAIKKINYVKTGADIFSEISAIERVDHPHVIKILSAHHGTSGSHIYLALEYMPGGDLLDYMNREHLGRKLWPHGPDVRGLPQNICREIMYQLCHALAHIHAIGITHRDLKPENILLRDEDQDHAPFIKVADFGFAAIQKDLDKETLLRGTIGTFLYMAPEVGDPSKAGYDHYVDSFSAGVIMFYMCVTLAIR</sequence>
<dbReference type="GO" id="GO:0004674">
    <property type="term" value="F:protein serine/threonine kinase activity"/>
    <property type="evidence" value="ECO:0007669"/>
    <property type="project" value="UniProtKB-KW"/>
</dbReference>
<feature type="domain" description="FHA" evidence="11">
    <location>
        <begin position="42"/>
        <end position="96"/>
    </location>
</feature>
<keyword evidence="5 13" id="KW-0418">Kinase</keyword>
<dbReference type="PROSITE" id="PS50011">
    <property type="entry name" value="PROTEIN_KINASE_DOM"/>
    <property type="match status" value="1"/>
</dbReference>
<dbReference type="InterPro" id="IPR017441">
    <property type="entry name" value="Protein_kinase_ATP_BS"/>
</dbReference>
<evidence type="ECO:0000256" key="1">
    <source>
        <dbReference type="ARBA" id="ARBA00005575"/>
    </source>
</evidence>
<dbReference type="EMBL" id="JARJCW010000005">
    <property type="protein sequence ID" value="KAJ7224332.1"/>
    <property type="molecule type" value="Genomic_DNA"/>
</dbReference>
<evidence type="ECO:0000256" key="2">
    <source>
        <dbReference type="ARBA" id="ARBA00012513"/>
    </source>
</evidence>
<dbReference type="SUPFAM" id="SSF56112">
    <property type="entry name" value="Protein kinase-like (PK-like)"/>
    <property type="match status" value="1"/>
</dbReference>
<dbReference type="PROSITE" id="PS50006">
    <property type="entry name" value="FHA_DOMAIN"/>
    <property type="match status" value="1"/>
</dbReference>
<dbReference type="PROSITE" id="PS00107">
    <property type="entry name" value="PROTEIN_KINASE_ATP"/>
    <property type="match status" value="1"/>
</dbReference>
<dbReference type="InterPro" id="IPR000719">
    <property type="entry name" value="Prot_kinase_dom"/>
</dbReference>
<evidence type="ECO:0000313" key="13">
    <source>
        <dbReference type="EMBL" id="KAJ7224332.1"/>
    </source>
</evidence>
<dbReference type="GO" id="GO:0005737">
    <property type="term" value="C:cytoplasm"/>
    <property type="evidence" value="ECO:0007669"/>
    <property type="project" value="TreeGrafter"/>
</dbReference>
<dbReference type="AlphaFoldDB" id="A0AAD7E244"/>
<evidence type="ECO:0000256" key="8">
    <source>
        <dbReference type="ARBA" id="ARBA00048679"/>
    </source>
</evidence>
<dbReference type="Pfam" id="PF00498">
    <property type="entry name" value="FHA"/>
    <property type="match status" value="1"/>
</dbReference>
<evidence type="ECO:0000256" key="5">
    <source>
        <dbReference type="ARBA" id="ARBA00022777"/>
    </source>
</evidence>
<dbReference type="Proteomes" id="UP001219525">
    <property type="component" value="Unassembled WGS sequence"/>
</dbReference>
<keyword evidence="4 9" id="KW-0547">Nucleotide-binding</keyword>
<comment type="catalytic activity">
    <reaction evidence="7">
        <text>L-threonyl-[protein] + ATP = O-phospho-L-threonyl-[protein] + ADP + H(+)</text>
        <dbReference type="Rhea" id="RHEA:46608"/>
        <dbReference type="Rhea" id="RHEA-COMP:11060"/>
        <dbReference type="Rhea" id="RHEA-COMP:11605"/>
        <dbReference type="ChEBI" id="CHEBI:15378"/>
        <dbReference type="ChEBI" id="CHEBI:30013"/>
        <dbReference type="ChEBI" id="CHEBI:30616"/>
        <dbReference type="ChEBI" id="CHEBI:61977"/>
        <dbReference type="ChEBI" id="CHEBI:456216"/>
        <dbReference type="EC" id="2.7.11.1"/>
    </reaction>
</comment>
<evidence type="ECO:0000256" key="4">
    <source>
        <dbReference type="ARBA" id="ARBA00022741"/>
    </source>
</evidence>
<protein>
    <recommendedName>
        <fullName evidence="2">non-specific serine/threonine protein kinase</fullName>
        <ecNumber evidence="2">2.7.11.1</ecNumber>
    </recommendedName>
</protein>
<dbReference type="EC" id="2.7.11.1" evidence="2"/>
<comment type="catalytic activity">
    <reaction evidence="8">
        <text>L-seryl-[protein] + ATP = O-phospho-L-seryl-[protein] + ADP + H(+)</text>
        <dbReference type="Rhea" id="RHEA:17989"/>
        <dbReference type="Rhea" id="RHEA-COMP:9863"/>
        <dbReference type="Rhea" id="RHEA-COMP:11604"/>
        <dbReference type="ChEBI" id="CHEBI:15378"/>
        <dbReference type="ChEBI" id="CHEBI:29999"/>
        <dbReference type="ChEBI" id="CHEBI:30616"/>
        <dbReference type="ChEBI" id="CHEBI:83421"/>
        <dbReference type="ChEBI" id="CHEBI:456216"/>
        <dbReference type="EC" id="2.7.11.1"/>
    </reaction>
</comment>
<gene>
    <name evidence="13" type="ORF">GGX14DRAFT_649700</name>
</gene>
<dbReference type="InterPro" id="IPR011009">
    <property type="entry name" value="Kinase-like_dom_sf"/>
</dbReference>
<evidence type="ECO:0000256" key="9">
    <source>
        <dbReference type="PROSITE-ProRule" id="PRU10141"/>
    </source>
</evidence>
<feature type="binding site" evidence="9">
    <location>
        <position position="175"/>
    </location>
    <ligand>
        <name>ATP</name>
        <dbReference type="ChEBI" id="CHEBI:30616"/>
    </ligand>
</feature>
<evidence type="ECO:0000256" key="3">
    <source>
        <dbReference type="ARBA" id="ARBA00022527"/>
    </source>
</evidence>
<accession>A0AAD7E244</accession>
<evidence type="ECO:0000313" key="14">
    <source>
        <dbReference type="Proteomes" id="UP001219525"/>
    </source>
</evidence>
<evidence type="ECO:0000256" key="10">
    <source>
        <dbReference type="RuleBase" id="RU000304"/>
    </source>
</evidence>
<organism evidence="13 14">
    <name type="scientific">Mycena pura</name>
    <dbReference type="NCBI Taxonomy" id="153505"/>
    <lineage>
        <taxon>Eukaryota</taxon>
        <taxon>Fungi</taxon>
        <taxon>Dikarya</taxon>
        <taxon>Basidiomycota</taxon>
        <taxon>Agaricomycotina</taxon>
        <taxon>Agaricomycetes</taxon>
        <taxon>Agaricomycetidae</taxon>
        <taxon>Agaricales</taxon>
        <taxon>Marasmiineae</taxon>
        <taxon>Mycenaceae</taxon>
        <taxon>Mycena</taxon>
    </lineage>
</organism>
<keyword evidence="6 9" id="KW-0067">ATP-binding</keyword>
<keyword evidence="5 13" id="KW-0808">Transferase</keyword>
<evidence type="ECO:0000256" key="6">
    <source>
        <dbReference type="ARBA" id="ARBA00022840"/>
    </source>
</evidence>
<dbReference type="PANTHER" id="PTHR44167">
    <property type="entry name" value="OVARIAN-SPECIFIC SERINE/THREONINE-PROTEIN KINASE LOK-RELATED"/>
    <property type="match status" value="1"/>
</dbReference>
<dbReference type="CDD" id="cd00060">
    <property type="entry name" value="FHA"/>
    <property type="match status" value="1"/>
</dbReference>